<dbReference type="RefSeq" id="XP_010502836.1">
    <property type="nucleotide sequence ID" value="XM_010504534.1"/>
</dbReference>
<evidence type="ECO:0000313" key="3">
    <source>
        <dbReference type="Proteomes" id="UP000694864"/>
    </source>
</evidence>
<reference evidence="3" key="1">
    <citation type="journal article" date="2014" name="Nat. Commun.">
        <title>The emerging biofuel crop Camelina sativa retains a highly undifferentiated hexaploid genome structure.</title>
        <authorList>
            <person name="Kagale S."/>
            <person name="Koh C."/>
            <person name="Nixon J."/>
            <person name="Bollina V."/>
            <person name="Clarke W.E."/>
            <person name="Tuteja R."/>
            <person name="Spillane C."/>
            <person name="Robinson S.J."/>
            <person name="Links M.G."/>
            <person name="Clarke C."/>
            <person name="Higgins E.E."/>
            <person name="Huebert T."/>
            <person name="Sharpe A.G."/>
            <person name="Parkin I.A."/>
        </authorList>
    </citation>
    <scope>NUCLEOTIDE SEQUENCE [LARGE SCALE GENOMIC DNA]</scope>
    <source>
        <strain evidence="3">cv. DH55</strain>
    </source>
</reference>
<keyword evidence="3" id="KW-1185">Reference proteome</keyword>
<dbReference type="GeneID" id="104780077"/>
<dbReference type="PANTHER" id="PTHR34778">
    <property type="entry name" value="OS02G0580700 PROTEIN"/>
    <property type="match status" value="1"/>
</dbReference>
<evidence type="ECO:0000256" key="2">
    <source>
        <dbReference type="SAM" id="MobiDB-lite"/>
    </source>
</evidence>
<sequence>MEESDKGTAALKKAYAEMILNTAKESAVRVMVSDKKTARFHHDLCGTKDEALRLLVRLKQMIDAQTIESEIASSNKQRQIDLLEAQLQEAEDIITDLRSELRWVRDKLEKARQTIPADLEVVVGSVHPNQDRSESDSFLNQNSSLLDDECGGKETLSAAEVIASLHPDQEVADMSGSLLNQKSSLFDDECGGNDEKDFKGLSVESSKACESEANIRSKKLELSRNGCTQRIHALERKSSHSANGEERRTTDKDSEENLSSVNTRSLVLAIRATNAEVVPIKPSNSLGIKKTRKSKGRRKRRWSKRKATQVRSQSQLIKPCQSHSDIPCSKNGEDSMDTHLSVENEEVDALNSCKGLDATKIKPLRRLDHGLTSVKCNVDPTSGSTKTTVVSVNVINRSTDEDLESRMVKCKGEEDSVVPTTGP</sequence>
<evidence type="ECO:0000313" key="4">
    <source>
        <dbReference type="RefSeq" id="XP_010502836.1"/>
    </source>
</evidence>
<gene>
    <name evidence="4" type="primary">LOC104780077</name>
</gene>
<name>A0ABM0YLI5_CAMSA</name>
<organism evidence="3 4">
    <name type="scientific">Camelina sativa</name>
    <name type="common">False flax</name>
    <name type="synonym">Myagrum sativum</name>
    <dbReference type="NCBI Taxonomy" id="90675"/>
    <lineage>
        <taxon>Eukaryota</taxon>
        <taxon>Viridiplantae</taxon>
        <taxon>Streptophyta</taxon>
        <taxon>Embryophyta</taxon>
        <taxon>Tracheophyta</taxon>
        <taxon>Spermatophyta</taxon>
        <taxon>Magnoliopsida</taxon>
        <taxon>eudicotyledons</taxon>
        <taxon>Gunneridae</taxon>
        <taxon>Pentapetalae</taxon>
        <taxon>rosids</taxon>
        <taxon>malvids</taxon>
        <taxon>Brassicales</taxon>
        <taxon>Brassicaceae</taxon>
        <taxon>Camelineae</taxon>
        <taxon>Camelina</taxon>
    </lineage>
</organism>
<evidence type="ECO:0000256" key="1">
    <source>
        <dbReference type="SAM" id="Coils"/>
    </source>
</evidence>
<feature type="region of interest" description="Disordered" evidence="2">
    <location>
        <begin position="284"/>
        <end position="315"/>
    </location>
</feature>
<dbReference type="Proteomes" id="UP000694864">
    <property type="component" value="Chromosome 4"/>
</dbReference>
<dbReference type="PANTHER" id="PTHR34778:SF6">
    <property type="entry name" value="SHUGOSHIN C-TERMINAL DOMAIN-CONTAINING PROTEIN"/>
    <property type="match status" value="1"/>
</dbReference>
<accession>A0ABM0YLI5</accession>
<feature type="region of interest" description="Disordered" evidence="2">
    <location>
        <begin position="232"/>
        <end position="260"/>
    </location>
</feature>
<keyword evidence="1" id="KW-0175">Coiled coil</keyword>
<feature type="coiled-coil region" evidence="1">
    <location>
        <begin position="73"/>
        <end position="114"/>
    </location>
</feature>
<reference evidence="4" key="2">
    <citation type="submission" date="2025-08" db="UniProtKB">
        <authorList>
            <consortium name="RefSeq"/>
        </authorList>
    </citation>
    <scope>IDENTIFICATION</scope>
    <source>
        <tissue evidence="4">Leaf</tissue>
    </source>
</reference>
<feature type="compositionally biased region" description="Basic and acidic residues" evidence="2">
    <location>
        <begin position="232"/>
        <end position="252"/>
    </location>
</feature>
<proteinExistence type="predicted"/>
<protein>
    <submittedName>
        <fullName evidence="4">Uncharacterized protein LOC104780077</fullName>
    </submittedName>
</protein>
<feature type="compositionally biased region" description="Basic residues" evidence="2">
    <location>
        <begin position="289"/>
        <end position="308"/>
    </location>
</feature>